<evidence type="ECO:0000256" key="3">
    <source>
        <dbReference type="ARBA" id="ARBA00023158"/>
    </source>
</evidence>
<protein>
    <recommendedName>
        <fullName evidence="9">RNA helicase</fullName>
    </recommendedName>
</protein>
<organism evidence="7 8">
    <name type="scientific">Prymnesium parvum</name>
    <name type="common">Toxic golden alga</name>
    <dbReference type="NCBI Taxonomy" id="97485"/>
    <lineage>
        <taxon>Eukaryota</taxon>
        <taxon>Haptista</taxon>
        <taxon>Haptophyta</taxon>
        <taxon>Prymnesiophyceae</taxon>
        <taxon>Prymnesiales</taxon>
        <taxon>Prymnesiaceae</taxon>
        <taxon>Prymnesium</taxon>
    </lineage>
</organism>
<name>A0AB34IMD2_PRYPA</name>
<dbReference type="Pfam" id="PF13087">
    <property type="entry name" value="AAA_12"/>
    <property type="match status" value="1"/>
</dbReference>
<keyword evidence="8" id="KW-1185">Reference proteome</keyword>
<dbReference type="EMBL" id="JBGBPQ010000022">
    <property type="protein sequence ID" value="KAL1503307.1"/>
    <property type="molecule type" value="Genomic_DNA"/>
</dbReference>
<evidence type="ECO:0000259" key="6">
    <source>
        <dbReference type="Pfam" id="PF13087"/>
    </source>
</evidence>
<proteinExistence type="predicted"/>
<evidence type="ECO:0000256" key="2">
    <source>
        <dbReference type="ARBA" id="ARBA00022490"/>
    </source>
</evidence>
<dbReference type="Gene3D" id="3.40.50.300">
    <property type="entry name" value="P-loop containing nucleotide triphosphate hydrolases"/>
    <property type="match status" value="2"/>
</dbReference>
<gene>
    <name evidence="7" type="ORF">AB1Y20_011359</name>
</gene>
<dbReference type="InterPro" id="IPR027417">
    <property type="entry name" value="P-loop_NTPase"/>
</dbReference>
<dbReference type="CDD" id="cd18808">
    <property type="entry name" value="SF1_C_Upf1"/>
    <property type="match status" value="1"/>
</dbReference>
<evidence type="ECO:0008006" key="9">
    <source>
        <dbReference type="Google" id="ProtNLM"/>
    </source>
</evidence>
<dbReference type="CDD" id="cd18038">
    <property type="entry name" value="DEXXQc_Helz-like"/>
    <property type="match status" value="1"/>
</dbReference>
<dbReference type="InterPro" id="IPR047187">
    <property type="entry name" value="SF1_C_Upf1"/>
</dbReference>
<dbReference type="Proteomes" id="UP001515480">
    <property type="component" value="Unassembled WGS sequence"/>
</dbReference>
<comment type="caution">
    <text evidence="7">The sequence shown here is derived from an EMBL/GenBank/DDBJ whole genome shotgun (WGS) entry which is preliminary data.</text>
</comment>
<dbReference type="SUPFAM" id="SSF52540">
    <property type="entry name" value="P-loop containing nucleoside triphosphate hydrolases"/>
    <property type="match status" value="1"/>
</dbReference>
<comment type="subcellular location">
    <subcellularLocation>
        <location evidence="1">Cytoplasm</location>
    </subcellularLocation>
</comment>
<keyword evidence="2" id="KW-0963">Cytoplasm</keyword>
<dbReference type="InterPro" id="IPR026122">
    <property type="entry name" value="MOV-10/SDE3_DEXXQ/H-box"/>
</dbReference>
<feature type="domain" description="DNA2/NAM7 helicase helicase" evidence="5">
    <location>
        <begin position="1189"/>
        <end position="1234"/>
    </location>
</feature>
<dbReference type="GO" id="GO:0032574">
    <property type="term" value="F:5'-3' RNA helicase activity"/>
    <property type="evidence" value="ECO:0007669"/>
    <property type="project" value="InterPro"/>
</dbReference>
<evidence type="ECO:0000313" key="8">
    <source>
        <dbReference type="Proteomes" id="UP001515480"/>
    </source>
</evidence>
<feature type="compositionally biased region" description="Pro residues" evidence="4">
    <location>
        <begin position="417"/>
        <end position="428"/>
    </location>
</feature>
<dbReference type="GO" id="GO:0003723">
    <property type="term" value="F:RNA binding"/>
    <property type="evidence" value="ECO:0007669"/>
    <property type="project" value="InterPro"/>
</dbReference>
<reference evidence="7 8" key="1">
    <citation type="journal article" date="2024" name="Science">
        <title>Giant polyketide synthase enzymes in the biosynthesis of giant marine polyether toxins.</title>
        <authorList>
            <person name="Fallon T.R."/>
            <person name="Shende V.V."/>
            <person name="Wierzbicki I.H."/>
            <person name="Pendleton A.L."/>
            <person name="Watervoot N.F."/>
            <person name="Auber R.P."/>
            <person name="Gonzalez D.J."/>
            <person name="Wisecaver J.H."/>
            <person name="Moore B.S."/>
        </authorList>
    </citation>
    <scope>NUCLEOTIDE SEQUENCE [LARGE SCALE GENOMIC DNA]</scope>
    <source>
        <strain evidence="7 8">12B1</strain>
    </source>
</reference>
<evidence type="ECO:0000256" key="4">
    <source>
        <dbReference type="SAM" id="MobiDB-lite"/>
    </source>
</evidence>
<dbReference type="InterPro" id="IPR041679">
    <property type="entry name" value="DNA2/NAM7-like_C"/>
</dbReference>
<feature type="domain" description="DNA2/NAM7 helicase-like C-terminal" evidence="6">
    <location>
        <begin position="1243"/>
        <end position="1456"/>
    </location>
</feature>
<feature type="region of interest" description="Disordered" evidence="4">
    <location>
        <begin position="1"/>
        <end position="67"/>
    </location>
</feature>
<dbReference type="PANTHER" id="PTHR45418">
    <property type="entry name" value="CANCER/TESTIS ANTIGEN 55"/>
    <property type="match status" value="1"/>
</dbReference>
<dbReference type="GO" id="GO:0031047">
    <property type="term" value="P:regulatory ncRNA-mediated gene silencing"/>
    <property type="evidence" value="ECO:0007669"/>
    <property type="project" value="UniProtKB-KW"/>
</dbReference>
<feature type="domain" description="DNA2/NAM7 helicase helicase" evidence="5">
    <location>
        <begin position="999"/>
        <end position="1069"/>
    </location>
</feature>
<sequence length="1544" mass="166740">MWFAAEQQAMRPPPPLVPRPHWALSPPVEAYGALDEVDEPDTPPPTATAHGGYAPPPPRGAEAEVRPAPSSLGLELSLLCCPVEELFDALLLRALERPRELSRAACGVSLHPVDLCFDVCRRAERQVRTLRVRNEGKEAALLRDVRLVPAESAFSVGEAVAARGALILPGEGVEVEVHADACEVGLWQSWLMVLLERVQCEGLCASRHSWVMGTHLALFVTNADTEHTLSVEAPAFFPAHLRHVWERGDTVSSGYAPPPFPKFDGQFTLDDYVPLDEEFRTQCERKVEILSRALDELLPRATADAAERGAPPRAGTGGRRDDCPNPHRTRESISPSRPATFPPLDRRLASHAFPPVKSSPISEPCGVPRLQPRETSQPSLAWRGTICGLLLLLEELQMLQAGPPSLIATALHLSPRPSPLTAPTPSSRPSPHSHPVVPPFAPFSQDYKSLDAFNTTVWRQGEGESRVPVLAAVVPGIEERHPPVQEGDVVLLRMAEIPAVEIPLTVTAVLRRKELRLLPAWGKCVVRRGVVAIVRVLVQEGGVGVNTLFDGLSGMGQQQTAAALRKLFSAKGGKALCHLRFQMNRVVWQFMHHSLRVELKLATHLKPTVQLLPSAAHLELLEEIRPITSVGGGGASARGASAQCFGTPRCASGTSPIKDAAAWGLEVDVESRSIRRAVAAIARRVATSAKKRRERLVPLLRANMLQASVVVYMWEAGLWICGCICRGALRCGAGGSRVVCSCSCGGGGKAGGIGGDAVGLPYRRAGPYCSSEQEWRCFVTVEGTVLPHGGRSSFTVRVSQSVPPGEEGRGCICIGWTVCGEEAPEELPLTLGATAADLLGEVRSFGLCDVPDGEITASCDRSGGGFRLAFGRDGVLLGRPIEISAEEALPLRDLALQACEAWAAAGERGSSQLARLEGAVRSQCRVGGDDREGVVCWRMSKWAAADAYCHEKDTSCPLPPPDEVRLVGGLEPAACDGIMGWLRSLRSSELRQIQSGVVLNDEQRRAVADVVSGRHETIPYIIFGPPGTGKTMVVIESVLQLLLLHPDPHILLAAPSNAAADVLAKRLQDSMASLADRLADASSRWPDGLAPDGRQVQPATGRSARDILLRLNAQTRPVGEVLPEILGISCLDAATSKTAVPPLSRLKLYRVIVTTCGATHLLFEAGVESTGNQFDQVGENLSWDAVDFHFSHCIVDEASQALEPEVLLPLSFASPSTSIVLCGDHKQLGPVVRSSFCRSQGLGVSLLERLSHLPLYREEGSSLITKLVRNYRSHESLLALPSKLFYNGALVPSSDEQYTHGLCHWEGLVTRGFPMLFIGCRSVHMHEVDSPSYFNPTEAEKVVEVVKKLLAQTIQIGERQTSVSTSNIAILTPYRKQVIKIREALRMCGGGLGNVRVGSVDDYQGQEEDIVLISTVLALGSPGAVPALAHGLMSSPQRFNVAISRAKMLLVVIGDPNALFEDTSWRQLLKYAVDNNAYRGCPHPYLMEGAPDEDDGIAEATRRMLELARRSFGAGALSQIFPSLSGDQSDSYLDCDDQPWRVML</sequence>
<dbReference type="Pfam" id="PF13086">
    <property type="entry name" value="AAA_11"/>
    <property type="match status" value="2"/>
</dbReference>
<dbReference type="InterPro" id="IPR041677">
    <property type="entry name" value="DNA2/NAM7_AAA_11"/>
</dbReference>
<accession>A0AB34IMD2</accession>
<feature type="region of interest" description="Disordered" evidence="4">
    <location>
        <begin position="301"/>
        <end position="376"/>
    </location>
</feature>
<keyword evidence="3" id="KW-0943">RNA-mediated gene silencing</keyword>
<dbReference type="PANTHER" id="PTHR45418:SF1">
    <property type="entry name" value="CANCER_TESTIS ANTIGEN 55"/>
    <property type="match status" value="1"/>
</dbReference>
<feature type="region of interest" description="Disordered" evidence="4">
    <location>
        <begin position="417"/>
        <end position="436"/>
    </location>
</feature>
<feature type="compositionally biased region" description="Basic and acidic residues" evidence="4">
    <location>
        <begin position="318"/>
        <end position="331"/>
    </location>
</feature>
<dbReference type="GO" id="GO:0005737">
    <property type="term" value="C:cytoplasm"/>
    <property type="evidence" value="ECO:0007669"/>
    <property type="project" value="UniProtKB-SubCell"/>
</dbReference>
<evidence type="ECO:0000313" key="7">
    <source>
        <dbReference type="EMBL" id="KAL1503307.1"/>
    </source>
</evidence>
<evidence type="ECO:0000259" key="5">
    <source>
        <dbReference type="Pfam" id="PF13086"/>
    </source>
</evidence>
<evidence type="ECO:0000256" key="1">
    <source>
        <dbReference type="ARBA" id="ARBA00004496"/>
    </source>
</evidence>